<reference evidence="2 3" key="1">
    <citation type="journal article" date="2014" name="Nat. Genet.">
        <title>Genome sequence of the hot pepper provides insights into the evolution of pungency in Capsicum species.</title>
        <authorList>
            <person name="Kim S."/>
            <person name="Park M."/>
            <person name="Yeom S.I."/>
            <person name="Kim Y.M."/>
            <person name="Lee J.M."/>
            <person name="Lee H.A."/>
            <person name="Seo E."/>
            <person name="Choi J."/>
            <person name="Cheong K."/>
            <person name="Kim K.T."/>
            <person name="Jung K."/>
            <person name="Lee G.W."/>
            <person name="Oh S.K."/>
            <person name="Bae C."/>
            <person name="Kim S.B."/>
            <person name="Lee H.Y."/>
            <person name="Kim S.Y."/>
            <person name="Kim M.S."/>
            <person name="Kang B.C."/>
            <person name="Jo Y.D."/>
            <person name="Yang H.B."/>
            <person name="Jeong H.J."/>
            <person name="Kang W.H."/>
            <person name="Kwon J.K."/>
            <person name="Shin C."/>
            <person name="Lim J.Y."/>
            <person name="Park J.H."/>
            <person name="Huh J.H."/>
            <person name="Kim J.S."/>
            <person name="Kim B.D."/>
            <person name="Cohen O."/>
            <person name="Paran I."/>
            <person name="Suh M.C."/>
            <person name="Lee S.B."/>
            <person name="Kim Y.K."/>
            <person name="Shin Y."/>
            <person name="Noh S.J."/>
            <person name="Park J."/>
            <person name="Seo Y.S."/>
            <person name="Kwon S.Y."/>
            <person name="Kim H.A."/>
            <person name="Park J.M."/>
            <person name="Kim H.J."/>
            <person name="Choi S.B."/>
            <person name="Bosland P.W."/>
            <person name="Reeves G."/>
            <person name="Jo S.H."/>
            <person name="Lee B.W."/>
            <person name="Cho H.T."/>
            <person name="Choi H.S."/>
            <person name="Lee M.S."/>
            <person name="Yu Y."/>
            <person name="Do Choi Y."/>
            <person name="Park B.S."/>
            <person name="van Deynze A."/>
            <person name="Ashrafi H."/>
            <person name="Hill T."/>
            <person name="Kim W.T."/>
            <person name="Pai H.S."/>
            <person name="Ahn H.K."/>
            <person name="Yeam I."/>
            <person name="Giovannoni J.J."/>
            <person name="Rose J.K."/>
            <person name="Sorensen I."/>
            <person name="Lee S.J."/>
            <person name="Kim R.W."/>
            <person name="Choi I.Y."/>
            <person name="Choi B.S."/>
            <person name="Lim J.S."/>
            <person name="Lee Y.H."/>
            <person name="Choi D."/>
        </authorList>
    </citation>
    <scope>NUCLEOTIDE SEQUENCE [LARGE SCALE GENOMIC DNA]</scope>
    <source>
        <strain evidence="3">cv. CM334</strain>
    </source>
</reference>
<feature type="region of interest" description="Disordered" evidence="1">
    <location>
        <begin position="310"/>
        <end position="331"/>
    </location>
</feature>
<comment type="caution">
    <text evidence="2">The sequence shown here is derived from an EMBL/GenBank/DDBJ whole genome shotgun (WGS) entry which is preliminary data.</text>
</comment>
<dbReference type="EMBL" id="AYRZ02000011">
    <property type="protein sequence ID" value="PHT69372.1"/>
    <property type="molecule type" value="Genomic_DNA"/>
</dbReference>
<feature type="compositionally biased region" description="Polar residues" evidence="1">
    <location>
        <begin position="727"/>
        <end position="745"/>
    </location>
</feature>
<dbReference type="Gramene" id="PHT69372">
    <property type="protein sequence ID" value="PHT69372"/>
    <property type="gene ID" value="T459_28859"/>
</dbReference>
<feature type="compositionally biased region" description="Polar residues" evidence="1">
    <location>
        <begin position="464"/>
        <end position="477"/>
    </location>
</feature>
<evidence type="ECO:0000256" key="1">
    <source>
        <dbReference type="SAM" id="MobiDB-lite"/>
    </source>
</evidence>
<gene>
    <name evidence="2" type="ORF">T459_28859</name>
</gene>
<reference evidence="2 3" key="2">
    <citation type="journal article" date="2017" name="Genome Biol.">
        <title>New reference genome sequences of hot pepper reveal the massive evolution of plant disease-resistance genes by retroduplication.</title>
        <authorList>
            <person name="Kim S."/>
            <person name="Park J."/>
            <person name="Yeom S.I."/>
            <person name="Kim Y.M."/>
            <person name="Seo E."/>
            <person name="Kim K.T."/>
            <person name="Kim M.S."/>
            <person name="Lee J.M."/>
            <person name="Cheong K."/>
            <person name="Shin H.S."/>
            <person name="Kim S.B."/>
            <person name="Han K."/>
            <person name="Lee J."/>
            <person name="Park M."/>
            <person name="Lee H.A."/>
            <person name="Lee H.Y."/>
            <person name="Lee Y."/>
            <person name="Oh S."/>
            <person name="Lee J.H."/>
            <person name="Choi E."/>
            <person name="Choi E."/>
            <person name="Lee S.E."/>
            <person name="Jeon J."/>
            <person name="Kim H."/>
            <person name="Choi G."/>
            <person name="Song H."/>
            <person name="Lee J."/>
            <person name="Lee S.C."/>
            <person name="Kwon J.K."/>
            <person name="Lee H.Y."/>
            <person name="Koo N."/>
            <person name="Hong Y."/>
            <person name="Kim R.W."/>
            <person name="Kang W.H."/>
            <person name="Huh J.H."/>
            <person name="Kang B.C."/>
            <person name="Yang T.J."/>
            <person name="Lee Y.H."/>
            <person name="Bennetzen J.L."/>
            <person name="Choi D."/>
        </authorList>
    </citation>
    <scope>NUCLEOTIDE SEQUENCE [LARGE SCALE GENOMIC DNA]</scope>
    <source>
        <strain evidence="3">cv. CM334</strain>
    </source>
</reference>
<proteinExistence type="predicted"/>
<feature type="region of interest" description="Disordered" evidence="1">
    <location>
        <begin position="727"/>
        <end position="784"/>
    </location>
</feature>
<feature type="compositionally biased region" description="Basic and acidic residues" evidence="1">
    <location>
        <begin position="172"/>
        <end position="208"/>
    </location>
</feature>
<dbReference type="PANTHER" id="PTHR47067:SF6">
    <property type="entry name" value="PROTEIN WVD2-LIKE 7"/>
    <property type="match status" value="1"/>
</dbReference>
<feature type="region of interest" description="Disordered" evidence="1">
    <location>
        <begin position="92"/>
        <end position="223"/>
    </location>
</feature>
<dbReference type="AlphaFoldDB" id="A0A2G2YHZ3"/>
<keyword evidence="3" id="KW-1185">Reference proteome</keyword>
<organism evidence="2 3">
    <name type="scientific">Capsicum annuum</name>
    <name type="common">Capsicum pepper</name>
    <dbReference type="NCBI Taxonomy" id="4072"/>
    <lineage>
        <taxon>Eukaryota</taxon>
        <taxon>Viridiplantae</taxon>
        <taxon>Streptophyta</taxon>
        <taxon>Embryophyta</taxon>
        <taxon>Tracheophyta</taxon>
        <taxon>Spermatophyta</taxon>
        <taxon>Magnoliopsida</taxon>
        <taxon>eudicotyledons</taxon>
        <taxon>Gunneridae</taxon>
        <taxon>Pentapetalae</taxon>
        <taxon>asterids</taxon>
        <taxon>lamiids</taxon>
        <taxon>Solanales</taxon>
        <taxon>Solanaceae</taxon>
        <taxon>Solanoideae</taxon>
        <taxon>Capsiceae</taxon>
        <taxon>Capsicum</taxon>
    </lineage>
</organism>
<name>A0A2G2YHZ3_CAPAN</name>
<dbReference type="Proteomes" id="UP000222542">
    <property type="component" value="Unassembled WGS sequence"/>
</dbReference>
<accession>A0A2G2YHZ3</accession>
<evidence type="ECO:0008006" key="4">
    <source>
        <dbReference type="Google" id="ProtNLM"/>
    </source>
</evidence>
<evidence type="ECO:0000313" key="2">
    <source>
        <dbReference type="EMBL" id="PHT69372.1"/>
    </source>
</evidence>
<evidence type="ECO:0000313" key="3">
    <source>
        <dbReference type="Proteomes" id="UP000222542"/>
    </source>
</evidence>
<protein>
    <recommendedName>
        <fullName evidence="4">TPX2 C-terminal domain-containing protein</fullName>
    </recommendedName>
</protein>
<feature type="region of interest" description="Disordered" evidence="1">
    <location>
        <begin position="458"/>
        <end position="477"/>
    </location>
</feature>
<dbReference type="InterPro" id="IPR044216">
    <property type="entry name" value="WDL7"/>
</dbReference>
<feature type="compositionally biased region" description="Basic and acidic residues" evidence="1">
    <location>
        <begin position="765"/>
        <end position="783"/>
    </location>
</feature>
<sequence>MRMLHWMCGLTRADEVRNEIIREKVGVVLVEEKIREVRLRWFGHVTRKSTDAQTRRCERLALDGFKRGRSRPMKYGREVIRRDTEQLQLTEDITLDRKARKEKEREKKKEKNRRDKGRGDKSRKEKRTEKDGRGIDKADTYSFEEIKRSGSDTDKKHRKRHMSSFDDDAENEKDHSRSSYRHDTDHKKLKQMDRHDFWSSEGRPEGQHKKQKRDRRSDSHRDGDYEDHWQFGRCFKEGLVLKWQVVLKNHLGLVFRFENEALCWERRSSFTHNRYLEEVEKYIKPGSVTEKKAYFEELFRRRALLSQSSSDCQDGVNSQASNDGSENTDYEGEFEHVNDIGHSVCFVENHDRAATLLENGKYQASENEGYAGCFDHVNEVVHSARFDENYHSSTHLSKNGKYQAENIGYDGDSERVNEVGDSICFEESFNGSNNGDIEVTECGEEGSSNGDIEVTECGGEDSISCHSGPQTEQDTNSSDVLYSVTERLEAEEKFNLNAGNSAFNDPEITCFIQVSSGSKANVLNQHKSTEEQLIARKVVTSRASCTEKVSHRLYQSVNWDNESVNSCQPGVKQNGSSFCFKTEERARKRKEARTNFLCLIKRKEEAEIKQLWINLNFKETPMPAFYREPDHHSEKTRYACYAAYFLRALCCFNLVGLGDKELASKTKSQSRPSTAAGAKATSATENTIRCLRAEAYNKCSTNERLNVADSPQVSEVTIYPSVELSDSSVPSAATSKMSKQTQLNRTVAPKREQEKRQVANSPRPRTSDSIRRNKDFKAEDKKKVLARRTGNHAMRKDVRSVDLSHSTRVGRLAVGVAS</sequence>
<feature type="compositionally biased region" description="Basic and acidic residues" evidence="1">
    <location>
        <begin position="94"/>
        <end position="155"/>
    </location>
</feature>
<dbReference type="GO" id="GO:0055028">
    <property type="term" value="C:cortical microtubule"/>
    <property type="evidence" value="ECO:0000318"/>
    <property type="project" value="GO_Central"/>
</dbReference>
<dbReference type="GO" id="GO:0009737">
    <property type="term" value="P:response to abscisic acid"/>
    <property type="evidence" value="ECO:0000318"/>
    <property type="project" value="GO_Central"/>
</dbReference>
<dbReference type="PANTHER" id="PTHR47067">
    <property type="entry name" value="TPX2 (TARGETING PROTEIN FOR XKLP2) PROTEIN FAMILY-RELATED"/>
    <property type="match status" value="1"/>
</dbReference>
<feature type="compositionally biased region" description="Polar residues" evidence="1">
    <location>
        <begin position="310"/>
        <end position="325"/>
    </location>
</feature>